<keyword evidence="3" id="KW-0238">DNA-binding</keyword>
<evidence type="ECO:0000313" key="9">
    <source>
        <dbReference type="Proteomes" id="UP000289340"/>
    </source>
</evidence>
<comment type="caution">
    <text evidence="8">The sequence shown here is derived from an EMBL/GenBank/DDBJ whole genome shotgun (WGS) entry which is preliminary data.</text>
</comment>
<dbReference type="SUPFAM" id="SSF54171">
    <property type="entry name" value="DNA-binding domain"/>
    <property type="match status" value="1"/>
</dbReference>
<dbReference type="PROSITE" id="PS51032">
    <property type="entry name" value="AP2_ERF"/>
    <property type="match status" value="1"/>
</dbReference>
<evidence type="ECO:0000256" key="4">
    <source>
        <dbReference type="ARBA" id="ARBA00023163"/>
    </source>
</evidence>
<keyword evidence="4" id="KW-0804">Transcription</keyword>
<dbReference type="EMBL" id="QZWG01000008">
    <property type="protein sequence ID" value="RZB95182.1"/>
    <property type="molecule type" value="Genomic_DNA"/>
</dbReference>
<dbReference type="SMART" id="SM00380">
    <property type="entry name" value="AP2"/>
    <property type="match status" value="1"/>
</dbReference>
<feature type="compositionally biased region" description="Polar residues" evidence="6">
    <location>
        <begin position="1"/>
        <end position="19"/>
    </location>
</feature>
<dbReference type="GO" id="GO:0003700">
    <property type="term" value="F:DNA-binding transcription factor activity"/>
    <property type="evidence" value="ECO:0007669"/>
    <property type="project" value="InterPro"/>
</dbReference>
<evidence type="ECO:0000313" key="8">
    <source>
        <dbReference type="EMBL" id="RZB95182.1"/>
    </source>
</evidence>
<protein>
    <submittedName>
        <fullName evidence="8">Ethylene-responsive transcription factor CRF5</fullName>
    </submittedName>
</protein>
<dbReference type="GO" id="GO:0003677">
    <property type="term" value="F:DNA binding"/>
    <property type="evidence" value="ECO:0007669"/>
    <property type="project" value="UniProtKB-KW"/>
</dbReference>
<proteinExistence type="predicted"/>
<comment type="subcellular location">
    <subcellularLocation>
        <location evidence="1">Nucleus</location>
    </subcellularLocation>
</comment>
<name>A0A445J9P3_GLYSO</name>
<dbReference type="Pfam" id="PF00847">
    <property type="entry name" value="AP2"/>
    <property type="match status" value="1"/>
</dbReference>
<dbReference type="Gramene" id="XM_028389175.1">
    <property type="protein sequence ID" value="XP_028244976.1"/>
    <property type="gene ID" value="LOC114422696"/>
</dbReference>
<dbReference type="SMR" id="A0A445J9P3"/>
<dbReference type="Proteomes" id="UP000289340">
    <property type="component" value="Chromosome 8"/>
</dbReference>
<accession>A0A445J9P3</accession>
<feature type="region of interest" description="Disordered" evidence="6">
    <location>
        <begin position="1"/>
        <end position="27"/>
    </location>
</feature>
<feature type="region of interest" description="Disordered" evidence="6">
    <location>
        <begin position="146"/>
        <end position="165"/>
    </location>
</feature>
<feature type="region of interest" description="Disordered" evidence="6">
    <location>
        <begin position="41"/>
        <end position="70"/>
    </location>
</feature>
<keyword evidence="9" id="KW-1185">Reference proteome</keyword>
<dbReference type="AlphaFoldDB" id="A0A445J9P3"/>
<dbReference type="PRINTS" id="PR00367">
    <property type="entry name" value="ETHRSPELEMNT"/>
</dbReference>
<reference evidence="8 9" key="1">
    <citation type="submission" date="2018-09" db="EMBL/GenBank/DDBJ databases">
        <title>A high-quality reference genome of wild soybean provides a powerful tool to mine soybean genomes.</title>
        <authorList>
            <person name="Xie M."/>
            <person name="Chung C.Y.L."/>
            <person name="Li M.-W."/>
            <person name="Wong F.-L."/>
            <person name="Chan T.-F."/>
            <person name="Lam H.-M."/>
        </authorList>
    </citation>
    <scope>NUCLEOTIDE SEQUENCE [LARGE SCALE GENOMIC DNA]</scope>
    <source>
        <strain evidence="9">cv. W05</strain>
        <tissue evidence="8">Hypocotyl of etiolated seedlings</tissue>
    </source>
</reference>
<organism evidence="8 9">
    <name type="scientific">Glycine soja</name>
    <name type="common">Wild soybean</name>
    <dbReference type="NCBI Taxonomy" id="3848"/>
    <lineage>
        <taxon>Eukaryota</taxon>
        <taxon>Viridiplantae</taxon>
        <taxon>Streptophyta</taxon>
        <taxon>Embryophyta</taxon>
        <taxon>Tracheophyta</taxon>
        <taxon>Spermatophyta</taxon>
        <taxon>Magnoliopsida</taxon>
        <taxon>eudicotyledons</taxon>
        <taxon>Gunneridae</taxon>
        <taxon>Pentapetalae</taxon>
        <taxon>rosids</taxon>
        <taxon>fabids</taxon>
        <taxon>Fabales</taxon>
        <taxon>Fabaceae</taxon>
        <taxon>Papilionoideae</taxon>
        <taxon>50 kb inversion clade</taxon>
        <taxon>NPAAA clade</taxon>
        <taxon>indigoferoid/millettioid clade</taxon>
        <taxon>Phaseoleae</taxon>
        <taxon>Glycine</taxon>
        <taxon>Glycine subgen. Soja</taxon>
    </lineage>
</organism>
<dbReference type="InterPro" id="IPR036955">
    <property type="entry name" value="AP2/ERF_dom_sf"/>
</dbReference>
<keyword evidence="2" id="KW-0805">Transcription regulation</keyword>
<dbReference type="InterPro" id="IPR001471">
    <property type="entry name" value="AP2/ERF_dom"/>
</dbReference>
<dbReference type="InterPro" id="IPR016177">
    <property type="entry name" value="DNA-bd_dom_sf"/>
</dbReference>
<evidence type="ECO:0000256" key="1">
    <source>
        <dbReference type="ARBA" id="ARBA00004123"/>
    </source>
</evidence>
<feature type="domain" description="AP2/ERF" evidence="7">
    <location>
        <begin position="92"/>
        <end position="155"/>
    </location>
</feature>
<evidence type="ECO:0000256" key="2">
    <source>
        <dbReference type="ARBA" id="ARBA00023015"/>
    </source>
</evidence>
<evidence type="ECO:0000256" key="6">
    <source>
        <dbReference type="SAM" id="MobiDB-lite"/>
    </source>
</evidence>
<gene>
    <name evidence="8" type="ORF">D0Y65_019564</name>
</gene>
<sequence length="165" mass="18773">MASSQRQSATKQGSPSSQKGNEKATSFGECSWKTLRITYTDPDATDSSSDEENDKVSNGGPKRRFIDITNPNWKDPNCKLSIRKGKRICSSKYLGVRRRPWGKYAAEIRDPRQKNCRKRLWLGSYDTEIEAAMTFNVKRQEFEREMALERGDNASVHSEGTAKED</sequence>
<evidence type="ECO:0000259" key="7">
    <source>
        <dbReference type="PROSITE" id="PS51032"/>
    </source>
</evidence>
<evidence type="ECO:0000256" key="3">
    <source>
        <dbReference type="ARBA" id="ARBA00023125"/>
    </source>
</evidence>
<keyword evidence="5" id="KW-0539">Nucleus</keyword>
<dbReference type="PANTHER" id="PTHR31194">
    <property type="entry name" value="SHN SHINE , DNA BINDING / TRANSCRIPTION FACTOR"/>
    <property type="match status" value="1"/>
</dbReference>
<dbReference type="Gene3D" id="3.30.730.10">
    <property type="entry name" value="AP2/ERF domain"/>
    <property type="match status" value="1"/>
</dbReference>
<dbReference type="CDD" id="cd00018">
    <property type="entry name" value="AP2"/>
    <property type="match status" value="1"/>
</dbReference>
<evidence type="ECO:0000256" key="5">
    <source>
        <dbReference type="ARBA" id="ARBA00023242"/>
    </source>
</evidence>
<dbReference type="GO" id="GO:0005634">
    <property type="term" value="C:nucleus"/>
    <property type="evidence" value="ECO:0007669"/>
    <property type="project" value="UniProtKB-SubCell"/>
</dbReference>
<dbReference type="PANTHER" id="PTHR31194:SF187">
    <property type="entry name" value="ETHYLENE-RESPONSIVE TRANSCRIPTION FACTOR ERF118-LIKE"/>
    <property type="match status" value="1"/>
</dbReference>
<dbReference type="InterPro" id="IPR050913">
    <property type="entry name" value="AP2/ERF_ERF"/>
</dbReference>